<dbReference type="PANTHER" id="PTHR23355:SF9">
    <property type="entry name" value="DIS3-LIKE EXONUCLEASE 2"/>
    <property type="match status" value="1"/>
</dbReference>
<dbReference type="PANTHER" id="PTHR23355">
    <property type="entry name" value="RIBONUCLEASE"/>
    <property type="match status" value="1"/>
</dbReference>
<dbReference type="Pfam" id="PF00575">
    <property type="entry name" value="S1"/>
    <property type="match status" value="1"/>
</dbReference>
<dbReference type="InterPro" id="IPR001900">
    <property type="entry name" value="RNase_II/R"/>
</dbReference>
<dbReference type="InterPro" id="IPR003029">
    <property type="entry name" value="S1_domain"/>
</dbReference>
<dbReference type="GO" id="GO:0003723">
    <property type="term" value="F:RNA binding"/>
    <property type="evidence" value="ECO:0007669"/>
    <property type="project" value="InterPro"/>
</dbReference>
<name>A0A645DSN1_9ZZZZ</name>
<dbReference type="SMART" id="SM00316">
    <property type="entry name" value="S1"/>
    <property type="match status" value="1"/>
</dbReference>
<dbReference type="GO" id="GO:0006402">
    <property type="term" value="P:mRNA catabolic process"/>
    <property type="evidence" value="ECO:0007669"/>
    <property type="project" value="TreeGrafter"/>
</dbReference>
<dbReference type="AlphaFoldDB" id="A0A645DSN1"/>
<comment type="caution">
    <text evidence="2">The sequence shown here is derived from an EMBL/GenBank/DDBJ whole genome shotgun (WGS) entry which is preliminary data.</text>
</comment>
<gene>
    <name evidence="2" type="primary">rnr_43</name>
    <name evidence="2" type="ORF">SDC9_139456</name>
</gene>
<dbReference type="InterPro" id="IPR012340">
    <property type="entry name" value="NA-bd_OB-fold"/>
</dbReference>
<dbReference type="SMART" id="SM00955">
    <property type="entry name" value="RNB"/>
    <property type="match status" value="1"/>
</dbReference>
<protein>
    <submittedName>
        <fullName evidence="2">Ribonuclease R</fullName>
        <ecNumber evidence="2">3.1.13.1</ecNumber>
    </submittedName>
</protein>
<reference evidence="2" key="1">
    <citation type="submission" date="2019-08" db="EMBL/GenBank/DDBJ databases">
        <authorList>
            <person name="Kucharzyk K."/>
            <person name="Murdoch R.W."/>
            <person name="Higgins S."/>
            <person name="Loffler F."/>
        </authorList>
    </citation>
    <scope>NUCLEOTIDE SEQUENCE</scope>
</reference>
<dbReference type="GO" id="GO:0005829">
    <property type="term" value="C:cytosol"/>
    <property type="evidence" value="ECO:0007669"/>
    <property type="project" value="TreeGrafter"/>
</dbReference>
<dbReference type="Pfam" id="PF00773">
    <property type="entry name" value="RNB"/>
    <property type="match status" value="1"/>
</dbReference>
<dbReference type="SUPFAM" id="SSF50249">
    <property type="entry name" value="Nucleic acid-binding proteins"/>
    <property type="match status" value="2"/>
</dbReference>
<dbReference type="EMBL" id="VSSQ01039275">
    <property type="protein sequence ID" value="MPM92321.1"/>
    <property type="molecule type" value="Genomic_DNA"/>
</dbReference>
<organism evidence="2">
    <name type="scientific">bioreactor metagenome</name>
    <dbReference type="NCBI Taxonomy" id="1076179"/>
    <lineage>
        <taxon>unclassified sequences</taxon>
        <taxon>metagenomes</taxon>
        <taxon>ecological metagenomes</taxon>
    </lineage>
</organism>
<dbReference type="PROSITE" id="PS50126">
    <property type="entry name" value="S1"/>
    <property type="match status" value="1"/>
</dbReference>
<evidence type="ECO:0000313" key="2">
    <source>
        <dbReference type="EMBL" id="MPM92321.1"/>
    </source>
</evidence>
<dbReference type="CDD" id="cd04471">
    <property type="entry name" value="S1_RNase_R"/>
    <property type="match status" value="1"/>
</dbReference>
<evidence type="ECO:0000259" key="1">
    <source>
        <dbReference type="PROSITE" id="PS50126"/>
    </source>
</evidence>
<accession>A0A645DSN1</accession>
<dbReference type="GO" id="GO:0008859">
    <property type="term" value="F:exoribonuclease II activity"/>
    <property type="evidence" value="ECO:0007669"/>
    <property type="project" value="UniProtKB-EC"/>
</dbReference>
<feature type="domain" description="S1 motif" evidence="1">
    <location>
        <begin position="228"/>
        <end position="308"/>
    </location>
</feature>
<sequence length="313" mass="34192">MLPLLRSMAELASVLRRRRMARGSLDLETREVYIHCNPAGAPVDVSTRTQGVSESLIEEFMLCANETVARHLSDRKLPGVYRVHEKPSGDKTEALRALVGPLGYNLPDSDSFTLQKILRQAEGKPEQPLIHMLVLRSLMKARYDPENLGHFGLAAPYYCHFTSPIRRYPDLMVHRCLSAALSGAPLKKLASAAGKAAVHSSERELAAAAAEREIEKCYLAEYMQGHIGEEFDAMVSGVTRFGLFVALRNGVEGFLPASALPGGDLSFDETRMTLTAGGGRTRYTFGQALRVVCVSADPAAGQVDFRLTGSERA</sequence>
<proteinExistence type="predicted"/>
<dbReference type="Gene3D" id="2.40.50.140">
    <property type="entry name" value="Nucleic acid-binding proteins"/>
    <property type="match status" value="1"/>
</dbReference>
<keyword evidence="2" id="KW-0378">Hydrolase</keyword>
<dbReference type="EC" id="3.1.13.1" evidence="2"/>
<dbReference type="InterPro" id="IPR050180">
    <property type="entry name" value="RNR_Ribonuclease"/>
</dbReference>